<name>A0A8E0WKQ6_9RICK</name>
<sequence>MQTKCLHNNSVFIDKNTDSKTDSNITYNYKKRREELNQLVKNHIAKQQQKLTQKYKAIAK</sequence>
<keyword evidence="1" id="KW-0614">Plasmid</keyword>
<geneLocation type="plasmid" evidence="1">
    <name>pREISMN_3</name>
</geneLocation>
<dbReference type="RefSeq" id="WP_008581539.1">
    <property type="nucleotide sequence ID" value="NZ_JFKF01000207.1"/>
</dbReference>
<accession>A0A8E0WKQ6</accession>
<organism evidence="1 2">
    <name type="scientific">Rickettsia tamurae subsp. buchneri</name>
    <dbReference type="NCBI Taxonomy" id="1462938"/>
    <lineage>
        <taxon>Bacteria</taxon>
        <taxon>Pseudomonadati</taxon>
        <taxon>Pseudomonadota</taxon>
        <taxon>Alphaproteobacteria</taxon>
        <taxon>Rickettsiales</taxon>
        <taxon>Rickettsiaceae</taxon>
        <taxon>Rickettsieae</taxon>
        <taxon>Rickettsia</taxon>
        <taxon>spotted fever group</taxon>
    </lineage>
</organism>
<reference evidence="1 2" key="1">
    <citation type="submission" date="2014-02" db="EMBL/GenBank/DDBJ databases">
        <title>Draft genome sequence of Rickettsia buchneri sp. nov. ISO7T.</title>
        <authorList>
            <person name="Felsheim R.F."/>
            <person name="Kurtti T.J."/>
            <person name="Munderloh U.G."/>
        </authorList>
    </citation>
    <scope>NUCLEOTIDE SEQUENCE [LARGE SCALE GENOMIC DNA]</scope>
    <source>
        <strain evidence="2">ISO7</strain>
        <plasmid evidence="1">pREISMN_3</plasmid>
    </source>
</reference>
<evidence type="ECO:0000313" key="2">
    <source>
        <dbReference type="Proteomes" id="UP000027161"/>
    </source>
</evidence>
<dbReference type="AlphaFoldDB" id="A0A8E0WKQ6"/>
<keyword evidence="2" id="KW-1185">Reference proteome</keyword>
<dbReference type="Proteomes" id="UP000027161">
    <property type="component" value="Unassembled WGS sequence"/>
</dbReference>
<gene>
    <name evidence="1" type="ORF">REISMN_08645</name>
</gene>
<protein>
    <submittedName>
        <fullName evidence="1">Uncharacterized protein</fullName>
    </submittedName>
</protein>
<proteinExistence type="predicted"/>
<dbReference type="EMBL" id="JFKF01000207">
    <property type="protein sequence ID" value="KDO02112.1"/>
    <property type="molecule type" value="Genomic_DNA"/>
</dbReference>
<evidence type="ECO:0000313" key="1">
    <source>
        <dbReference type="EMBL" id="KDO02112.1"/>
    </source>
</evidence>
<comment type="caution">
    <text evidence="1">The sequence shown here is derived from an EMBL/GenBank/DDBJ whole genome shotgun (WGS) entry which is preliminary data.</text>
</comment>